<dbReference type="InterPro" id="IPR050627">
    <property type="entry name" value="Nitroreductase/BluB"/>
</dbReference>
<dbReference type="EMBL" id="JALN02000001">
    <property type="protein sequence ID" value="KDE98489.1"/>
    <property type="molecule type" value="Genomic_DNA"/>
</dbReference>
<dbReference type="Proteomes" id="UP000022835">
    <property type="component" value="Unassembled WGS sequence"/>
</dbReference>
<dbReference type="AlphaFoldDB" id="A0A064CCY9"/>
<sequence>MTRQVSSLPDAATLETVLDIAARAPSLRNLQPWRWQVDGEAVHLYADWSRRAGDAPADRRDVLLGCGAVLDHCVVAMAAAGWHPTVRRFPDHADNSHLAILEVVEQPPQDGWSELASAIPQRRADRRPYGSRPIAPGTLELLYIRARRLDVDVQVVPTTRWTRLDNGAVELHYPTATGERSDETPDGAVLLVLGTRRDGDDMRLRTGEALSHVTLTATAMGFASCPLTEPLNDTRSRLALACEVFDGTTYPQALIRVGHPLDDAEPLPATDRRAARDVTEWTNR</sequence>
<dbReference type="SUPFAM" id="SSF55469">
    <property type="entry name" value="FMN-dependent nitroreductase-like"/>
    <property type="match status" value="1"/>
</dbReference>
<proteinExistence type="predicted"/>
<reference evidence="2" key="1">
    <citation type="submission" date="2014-05" db="EMBL/GenBank/DDBJ databases">
        <title>Genome sequence of Mycobacterium aromaticivorans strain JS19b1T (= DSM 45407T).</title>
        <authorList>
            <person name="Kwak Y."/>
            <person name="Park G.-S."/>
            <person name="Li Q.X."/>
            <person name="Lee S.-E."/>
            <person name="Shin J.-H."/>
        </authorList>
    </citation>
    <scope>NUCLEOTIDE SEQUENCE [LARGE SCALE GENOMIC DNA]</scope>
    <source>
        <strain evidence="2">JS19b1</strain>
    </source>
</reference>
<organism evidence="2 3">
    <name type="scientific">Mycolicibacterium aromaticivorans JS19b1 = JCM 16368</name>
    <dbReference type="NCBI Taxonomy" id="1440774"/>
    <lineage>
        <taxon>Bacteria</taxon>
        <taxon>Bacillati</taxon>
        <taxon>Actinomycetota</taxon>
        <taxon>Actinomycetes</taxon>
        <taxon>Mycobacteriales</taxon>
        <taxon>Mycobacteriaceae</taxon>
        <taxon>Mycolicibacterium</taxon>
    </lineage>
</organism>
<gene>
    <name evidence="2" type="ORF">Y900_005920</name>
</gene>
<keyword evidence="3" id="KW-1185">Reference proteome</keyword>
<accession>A0A064CCY9</accession>
<dbReference type="eggNOG" id="COG0778">
    <property type="taxonomic scope" value="Bacteria"/>
</dbReference>
<dbReference type="STRING" id="1440774.Y900_005920"/>
<evidence type="ECO:0000313" key="2">
    <source>
        <dbReference type="EMBL" id="KDE98489.1"/>
    </source>
</evidence>
<dbReference type="InterPro" id="IPR000415">
    <property type="entry name" value="Nitroreductase-like"/>
</dbReference>
<dbReference type="Gene3D" id="3.40.109.10">
    <property type="entry name" value="NADH Oxidase"/>
    <property type="match status" value="1"/>
</dbReference>
<comment type="caution">
    <text evidence="2">The sequence shown here is derived from an EMBL/GenBank/DDBJ whole genome shotgun (WGS) entry which is preliminary data.</text>
</comment>
<dbReference type="PANTHER" id="PTHR23026:SF123">
    <property type="entry name" value="NAD(P)H NITROREDUCTASE RV3131-RELATED"/>
    <property type="match status" value="1"/>
</dbReference>
<protein>
    <submittedName>
        <fullName evidence="2">Nitroreductase</fullName>
    </submittedName>
</protein>
<feature type="compositionally biased region" description="Basic and acidic residues" evidence="1">
    <location>
        <begin position="270"/>
        <end position="284"/>
    </location>
</feature>
<evidence type="ECO:0000256" key="1">
    <source>
        <dbReference type="SAM" id="MobiDB-lite"/>
    </source>
</evidence>
<name>A0A064CCY9_9MYCO</name>
<feature type="region of interest" description="Disordered" evidence="1">
    <location>
        <begin position="262"/>
        <end position="284"/>
    </location>
</feature>
<dbReference type="GO" id="GO:0016491">
    <property type="term" value="F:oxidoreductase activity"/>
    <property type="evidence" value="ECO:0007669"/>
    <property type="project" value="InterPro"/>
</dbReference>
<dbReference type="PANTHER" id="PTHR23026">
    <property type="entry name" value="NADPH NITROREDUCTASE"/>
    <property type="match status" value="1"/>
</dbReference>
<evidence type="ECO:0000313" key="3">
    <source>
        <dbReference type="Proteomes" id="UP000022835"/>
    </source>
</evidence>